<dbReference type="Proteomes" id="UP000259030">
    <property type="component" value="Plasmid pDFI1"/>
</dbReference>
<reference evidence="1 2" key="1">
    <citation type="submission" date="2017-05" db="EMBL/GenBank/DDBJ databases">
        <title>The complete genome sequence of Deinococcus ficus isolated from the rhizosphere of the Ficus religiosa L. in Taiwan.</title>
        <authorList>
            <person name="Wu K.-M."/>
            <person name="Liao T.-L."/>
            <person name="Liu Y.-M."/>
            <person name="Young C.-C."/>
            <person name="Tsai S.-F."/>
        </authorList>
    </citation>
    <scope>NUCLEOTIDE SEQUENCE [LARGE SCALE GENOMIC DNA]</scope>
    <source>
        <strain evidence="1 2">CC-FR2-10</strain>
        <plasmid evidence="2">pdfi1</plasmid>
    </source>
</reference>
<gene>
    <name evidence="1" type="ORF">DFI_14020</name>
</gene>
<dbReference type="KEGG" id="dfc:DFI_14020"/>
<dbReference type="AlphaFoldDB" id="A0A221T0C8"/>
<evidence type="ECO:0000313" key="2">
    <source>
        <dbReference type="Proteomes" id="UP000259030"/>
    </source>
</evidence>
<keyword evidence="1" id="KW-0614">Plasmid</keyword>
<name>A0A221T0C8_9DEIO</name>
<dbReference type="EMBL" id="CP021082">
    <property type="protein sequence ID" value="ASN82306.1"/>
    <property type="molecule type" value="Genomic_DNA"/>
</dbReference>
<sequence>MPWKLVTDPIRIRPGDQLKVDGGPAFVVQRVIGSWRFHTEVITAEGLPMDIRDTDYVAIWVEDAK</sequence>
<organism evidence="1 2">
    <name type="scientific">Deinococcus ficus</name>
    <dbReference type="NCBI Taxonomy" id="317577"/>
    <lineage>
        <taxon>Bacteria</taxon>
        <taxon>Thermotogati</taxon>
        <taxon>Deinococcota</taxon>
        <taxon>Deinococci</taxon>
        <taxon>Deinococcales</taxon>
        <taxon>Deinococcaceae</taxon>
        <taxon>Deinococcus</taxon>
    </lineage>
</organism>
<evidence type="ECO:0008006" key="3">
    <source>
        <dbReference type="Google" id="ProtNLM"/>
    </source>
</evidence>
<proteinExistence type="predicted"/>
<evidence type="ECO:0000313" key="1">
    <source>
        <dbReference type="EMBL" id="ASN82306.1"/>
    </source>
</evidence>
<accession>A0A221T0C8</accession>
<keyword evidence="2" id="KW-1185">Reference proteome</keyword>
<protein>
    <recommendedName>
        <fullName evidence="3">DUF2158 domain-containing protein</fullName>
    </recommendedName>
</protein>
<geneLocation type="plasmid" evidence="2">
    <name>pdfi1</name>
</geneLocation>